<dbReference type="OrthoDB" id="2156220at2"/>
<dbReference type="SUPFAM" id="SSF55136">
    <property type="entry name" value="Probable bacterial effector-binding domain"/>
    <property type="match status" value="1"/>
</dbReference>
<dbReference type="PROSITE" id="PS51257">
    <property type="entry name" value="PROKAR_LIPOPROTEIN"/>
    <property type="match status" value="1"/>
</dbReference>
<dbReference type="Gene3D" id="3.20.80.10">
    <property type="entry name" value="Regulatory factor, effector binding domain"/>
    <property type="match status" value="1"/>
</dbReference>
<name>A0A1R4H4I5_9GAMM</name>
<evidence type="ECO:0000313" key="2">
    <source>
        <dbReference type="EMBL" id="SJM91165.1"/>
    </source>
</evidence>
<feature type="signal peptide" evidence="1">
    <location>
        <begin position="1"/>
        <end position="20"/>
    </location>
</feature>
<keyword evidence="1" id="KW-0732">Signal</keyword>
<dbReference type="InterPro" id="IPR006917">
    <property type="entry name" value="SOUL_heme-bd"/>
</dbReference>
<dbReference type="Pfam" id="PF04832">
    <property type="entry name" value="SOUL"/>
    <property type="match status" value="1"/>
</dbReference>
<dbReference type="InterPro" id="IPR011256">
    <property type="entry name" value="Reg_factor_effector_dom_sf"/>
</dbReference>
<evidence type="ECO:0000256" key="1">
    <source>
        <dbReference type="SAM" id="SignalP"/>
    </source>
</evidence>
<proteinExistence type="predicted"/>
<dbReference type="AlphaFoldDB" id="A0A1R4H4I5"/>
<dbReference type="Proteomes" id="UP000195442">
    <property type="component" value="Unassembled WGS sequence"/>
</dbReference>
<organism evidence="2 3">
    <name type="scientific">Crenothrix polyspora</name>
    <dbReference type="NCBI Taxonomy" id="360316"/>
    <lineage>
        <taxon>Bacteria</taxon>
        <taxon>Pseudomonadati</taxon>
        <taxon>Pseudomonadota</taxon>
        <taxon>Gammaproteobacteria</taxon>
        <taxon>Methylococcales</taxon>
        <taxon>Crenotrichaceae</taxon>
        <taxon>Crenothrix</taxon>
    </lineage>
</organism>
<protein>
    <submittedName>
        <fullName evidence="2">SOUL heme-binding protein</fullName>
    </submittedName>
</protein>
<keyword evidence="3" id="KW-1185">Reference proteome</keyword>
<feature type="chain" id="PRO_5012910120" evidence="1">
    <location>
        <begin position="21"/>
        <end position="205"/>
    </location>
</feature>
<dbReference type="PANTHER" id="PTHR11220">
    <property type="entry name" value="HEME-BINDING PROTEIN-RELATED"/>
    <property type="match status" value="1"/>
</dbReference>
<dbReference type="RefSeq" id="WP_087146421.1">
    <property type="nucleotide sequence ID" value="NZ_FUKJ01000122.1"/>
</dbReference>
<gene>
    <name evidence="2" type="ORF">CRENPOLYSF2_2080012</name>
</gene>
<dbReference type="EMBL" id="FUKJ01000122">
    <property type="protein sequence ID" value="SJM91165.1"/>
    <property type="molecule type" value="Genomic_DNA"/>
</dbReference>
<sequence>MKKLLILLNTLFLASCSLFGIQSVKEANYNVLKDNAHIQIRYYQPLVVAQTQVIADYKSASNVAFKRLFDYITGSNKKQQKIAMTAPVVQEAQAEEIAMTAPVIQEKSGQAWLMSFVLPAEYTLTNAPIPLDPEITLKEVPSKKTAVLQYSGFLSEQGIEEKTKQLQTWLVEQGYKSISPARSAGFDPPWTLPFFRRNEVHIDIE</sequence>
<reference evidence="3" key="1">
    <citation type="submission" date="2017-02" db="EMBL/GenBank/DDBJ databases">
        <authorList>
            <person name="Daims H."/>
        </authorList>
    </citation>
    <scope>NUCLEOTIDE SEQUENCE [LARGE SCALE GENOMIC DNA]</scope>
</reference>
<accession>A0A1R4H4I5</accession>
<evidence type="ECO:0000313" key="3">
    <source>
        <dbReference type="Proteomes" id="UP000195442"/>
    </source>
</evidence>
<dbReference type="PANTHER" id="PTHR11220:SF1">
    <property type="entry name" value="HEME-BINDING PROTEIN 2"/>
    <property type="match status" value="1"/>
</dbReference>